<feature type="region of interest" description="Disordered" evidence="2">
    <location>
        <begin position="1"/>
        <end position="52"/>
    </location>
</feature>
<comment type="caution">
    <text evidence="3">The sequence shown here is derived from an EMBL/GenBank/DDBJ whole genome shotgun (WGS) entry which is preliminary data.</text>
</comment>
<dbReference type="PANTHER" id="PTHR15243:SF0">
    <property type="entry name" value="SERINE_THREONINE-PROTEIN KINASE 19"/>
    <property type="match status" value="1"/>
</dbReference>
<dbReference type="GO" id="GO:0046579">
    <property type="term" value="P:positive regulation of Ras protein signal transduction"/>
    <property type="evidence" value="ECO:0007669"/>
    <property type="project" value="TreeGrafter"/>
</dbReference>
<name>A0AAN7YRL7_9PEZI</name>
<feature type="compositionally biased region" description="Low complexity" evidence="2">
    <location>
        <begin position="15"/>
        <end position="25"/>
    </location>
</feature>
<dbReference type="PANTHER" id="PTHR15243">
    <property type="entry name" value="SERINE/THREONINE-PROTEIN KINASE 19"/>
    <property type="match status" value="1"/>
</dbReference>
<organism evidence="3 4">
    <name type="scientific">Meristemomyces frigidus</name>
    <dbReference type="NCBI Taxonomy" id="1508187"/>
    <lineage>
        <taxon>Eukaryota</taxon>
        <taxon>Fungi</taxon>
        <taxon>Dikarya</taxon>
        <taxon>Ascomycota</taxon>
        <taxon>Pezizomycotina</taxon>
        <taxon>Dothideomycetes</taxon>
        <taxon>Dothideomycetidae</taxon>
        <taxon>Mycosphaerellales</taxon>
        <taxon>Teratosphaeriaceae</taxon>
        <taxon>Meristemomyces</taxon>
    </lineage>
</organism>
<dbReference type="EMBL" id="JAVRRL010000027">
    <property type="protein sequence ID" value="KAK5112952.1"/>
    <property type="molecule type" value="Genomic_DNA"/>
</dbReference>
<reference evidence="3" key="1">
    <citation type="submission" date="2023-08" db="EMBL/GenBank/DDBJ databases">
        <title>Black Yeasts Isolated from many extreme environments.</title>
        <authorList>
            <person name="Coleine C."/>
            <person name="Stajich J.E."/>
            <person name="Selbmann L."/>
        </authorList>
    </citation>
    <scope>NUCLEOTIDE SEQUENCE</scope>
    <source>
        <strain evidence="3">CCFEE 5401</strain>
    </source>
</reference>
<gene>
    <name evidence="3" type="ORF">LTR62_003774</name>
</gene>
<dbReference type="AlphaFoldDB" id="A0AAN7YRL7"/>
<protein>
    <recommendedName>
        <fullName evidence="5">Serine-threonine protein kinase 19</fullName>
    </recommendedName>
</protein>
<evidence type="ECO:0008006" key="5">
    <source>
        <dbReference type="Google" id="ProtNLM"/>
    </source>
</evidence>
<sequence length="390" mass="41715">MPKEKKPAFLRKKSSSSSPFSALPRIKPSISRVSSSLSKEHGVERLQDTGLTPSLAPRCVPQDVLSLIRHIQAETWHEIPSIAGMGSQRISEVLRFRDSLPPVVSVAHIYALSTSATVVEREMVDLVRQGILRKVVIPGRGKGGSAVGEGVAVVQQWKDRVRRCEQLDEHVKNEYVRLMDIASASATTTVKTLEKQDIAALVHTGFLTNPGASASSTPFNLFASPSTFTTLATAGHTAATGSLAAIGGANAFHDSGGGSGGTLASPSSRNTKSGIAAPDMTFSLPHTGAYLKLLTTARLHLLTLLKQLSPKHKECTMEALREKWEGNVLGDGISEAKRSRNEFRGVLPGKTKAWREFYGVRFGWVLEEAGGGGVVEVFDCGVGVLGVRGR</sequence>
<evidence type="ECO:0000313" key="3">
    <source>
        <dbReference type="EMBL" id="KAK5112952.1"/>
    </source>
</evidence>
<dbReference type="Pfam" id="PF10494">
    <property type="entry name" value="Stk19"/>
    <property type="match status" value="1"/>
</dbReference>
<evidence type="ECO:0000256" key="1">
    <source>
        <dbReference type="ARBA" id="ARBA00093458"/>
    </source>
</evidence>
<evidence type="ECO:0000313" key="4">
    <source>
        <dbReference type="Proteomes" id="UP001310890"/>
    </source>
</evidence>
<accession>A0AAN7YRL7</accession>
<dbReference type="InterPro" id="IPR018865">
    <property type="entry name" value="STK19-like"/>
</dbReference>
<feature type="compositionally biased region" description="Basic and acidic residues" evidence="2">
    <location>
        <begin position="38"/>
        <end position="47"/>
    </location>
</feature>
<dbReference type="Proteomes" id="UP001310890">
    <property type="component" value="Unassembled WGS sequence"/>
</dbReference>
<proteinExistence type="inferred from homology"/>
<evidence type="ECO:0000256" key="2">
    <source>
        <dbReference type="SAM" id="MobiDB-lite"/>
    </source>
</evidence>
<comment type="similarity">
    <text evidence="1">Belongs to the STK19 family.</text>
</comment>